<gene>
    <name evidence="1" type="ORF">TL5118_00860</name>
    <name evidence="2" type="ORF">TL5120_04197</name>
</gene>
<accession>A0A0P1F8J6</accession>
<name>A0A0P1F8J6_9RHOB</name>
<dbReference type="Proteomes" id="UP000051887">
    <property type="component" value="Unassembled WGS sequence"/>
</dbReference>
<dbReference type="AlphaFoldDB" id="A0A0P1F8J6"/>
<evidence type="ECO:0000313" key="3">
    <source>
        <dbReference type="Proteomes" id="UP000051086"/>
    </source>
</evidence>
<evidence type="ECO:0000313" key="1">
    <source>
        <dbReference type="EMBL" id="CUH64379.1"/>
    </source>
</evidence>
<protein>
    <recommendedName>
        <fullName evidence="5">Asp/Glu/Hydantoin racemase</fullName>
    </recommendedName>
</protein>
<dbReference type="EMBL" id="CYSC01000047">
    <property type="protein sequence ID" value="CUH74377.1"/>
    <property type="molecule type" value="Genomic_DNA"/>
</dbReference>
<keyword evidence="3" id="KW-1185">Reference proteome</keyword>
<proteinExistence type="predicted"/>
<dbReference type="EMBL" id="CYSB01000010">
    <property type="protein sequence ID" value="CUH64379.1"/>
    <property type="molecule type" value="Genomic_DNA"/>
</dbReference>
<sequence>MGSEPNLCFMTLTLIHTADVHRLTFNTLREQLAPEAALTHLVRPDWLAQAQAGISEALRDEVGAAIDAAEGAVLCSCTSLGPIAEAFGAIRIDQPMMRTAAQTGGRVLIVYCLRSTEAPSLSLLERELQAEGNMTPAAPLFLGQHWPLFETGDLQGFATALSQDIRHVAGQGQYSAIVLAQASMAGAAAALQDLPCPVLTSPELALRAALSGAI</sequence>
<evidence type="ECO:0008006" key="5">
    <source>
        <dbReference type="Google" id="ProtNLM"/>
    </source>
</evidence>
<evidence type="ECO:0000313" key="4">
    <source>
        <dbReference type="Proteomes" id="UP000051887"/>
    </source>
</evidence>
<organism evidence="2 4">
    <name type="scientific">Thalassovita autumnalis</name>
    <dbReference type="NCBI Taxonomy" id="2072972"/>
    <lineage>
        <taxon>Bacteria</taxon>
        <taxon>Pseudomonadati</taxon>
        <taxon>Pseudomonadota</taxon>
        <taxon>Alphaproteobacteria</taxon>
        <taxon>Rhodobacterales</taxon>
        <taxon>Roseobacteraceae</taxon>
        <taxon>Thalassovita</taxon>
    </lineage>
</organism>
<reference evidence="2 4" key="1">
    <citation type="submission" date="2015-09" db="EMBL/GenBank/DDBJ databases">
        <authorList>
            <consortium name="Swine Surveillance"/>
        </authorList>
    </citation>
    <scope>NUCLEOTIDE SEQUENCE [LARGE SCALE GENOMIC DNA]</scope>
    <source>
        <strain evidence="2 4">5120</strain>
    </source>
</reference>
<dbReference type="Proteomes" id="UP000051086">
    <property type="component" value="Unassembled WGS sequence"/>
</dbReference>
<reference evidence="1 3" key="2">
    <citation type="submission" date="2015-09" db="EMBL/GenBank/DDBJ databases">
        <authorList>
            <person name="Rodrigo-Torres L."/>
            <person name="Arahal D.R."/>
        </authorList>
    </citation>
    <scope>NUCLEOTIDE SEQUENCE [LARGE SCALE GENOMIC DNA]</scope>
    <source>
        <strain evidence="1 3">CECT 5118</strain>
    </source>
</reference>
<evidence type="ECO:0000313" key="2">
    <source>
        <dbReference type="EMBL" id="CUH74377.1"/>
    </source>
</evidence>